<keyword evidence="1" id="KW-1133">Transmembrane helix</keyword>
<sequence>MAGLEISAGSKELFVTASTSGELSPQPLSPQLFPSPIFTATTIISLPIFSLYCFTLPLLPHHPFSTPTTLPATATASTHPLSLSLGIIELQDGGVWGYKVVKEWCGIVMGWNGQGWEVRVRAKEGMYWNCMGWDGLVMAIDDGGGMIVAMMS</sequence>
<comment type="caution">
    <text evidence="2">The sequence shown here is derived from an EMBL/GenBank/DDBJ whole genome shotgun (WGS) entry which is preliminary data.</text>
</comment>
<accession>A0A4V3WIZ5</accession>
<protein>
    <submittedName>
        <fullName evidence="2">Uncharacterized protein</fullName>
    </submittedName>
</protein>
<keyword evidence="1" id="KW-0812">Transmembrane</keyword>
<keyword evidence="3" id="KW-1185">Reference proteome</keyword>
<evidence type="ECO:0000256" key="1">
    <source>
        <dbReference type="SAM" id="Phobius"/>
    </source>
</evidence>
<organism evidence="2 3">
    <name type="scientific">Camellia sinensis var. sinensis</name>
    <name type="common">China tea</name>
    <dbReference type="NCBI Taxonomy" id="542762"/>
    <lineage>
        <taxon>Eukaryota</taxon>
        <taxon>Viridiplantae</taxon>
        <taxon>Streptophyta</taxon>
        <taxon>Embryophyta</taxon>
        <taxon>Tracheophyta</taxon>
        <taxon>Spermatophyta</taxon>
        <taxon>Magnoliopsida</taxon>
        <taxon>eudicotyledons</taxon>
        <taxon>Gunneridae</taxon>
        <taxon>Pentapetalae</taxon>
        <taxon>asterids</taxon>
        <taxon>Ericales</taxon>
        <taxon>Theaceae</taxon>
        <taxon>Camellia</taxon>
    </lineage>
</organism>
<keyword evidence="1" id="KW-0472">Membrane</keyword>
<dbReference type="AlphaFoldDB" id="A0A4V3WIZ5"/>
<evidence type="ECO:0000313" key="2">
    <source>
        <dbReference type="EMBL" id="THF95006.1"/>
    </source>
</evidence>
<name>A0A4V3WIZ5_CAMSN</name>
<dbReference type="EMBL" id="SDRB02013397">
    <property type="protein sequence ID" value="THF95006.1"/>
    <property type="molecule type" value="Genomic_DNA"/>
</dbReference>
<proteinExistence type="predicted"/>
<feature type="transmembrane region" description="Helical" evidence="1">
    <location>
        <begin position="37"/>
        <end position="59"/>
    </location>
</feature>
<evidence type="ECO:0000313" key="3">
    <source>
        <dbReference type="Proteomes" id="UP000306102"/>
    </source>
</evidence>
<gene>
    <name evidence="2" type="ORF">TEA_013348</name>
</gene>
<dbReference type="Proteomes" id="UP000306102">
    <property type="component" value="Unassembled WGS sequence"/>
</dbReference>
<reference evidence="2 3" key="1">
    <citation type="journal article" date="2018" name="Proc. Natl. Acad. Sci. U.S.A.">
        <title>Draft genome sequence of Camellia sinensis var. sinensis provides insights into the evolution of the tea genome and tea quality.</title>
        <authorList>
            <person name="Wei C."/>
            <person name="Yang H."/>
            <person name="Wang S."/>
            <person name="Zhao J."/>
            <person name="Liu C."/>
            <person name="Gao L."/>
            <person name="Xia E."/>
            <person name="Lu Y."/>
            <person name="Tai Y."/>
            <person name="She G."/>
            <person name="Sun J."/>
            <person name="Cao H."/>
            <person name="Tong W."/>
            <person name="Gao Q."/>
            <person name="Li Y."/>
            <person name="Deng W."/>
            <person name="Jiang X."/>
            <person name="Wang W."/>
            <person name="Chen Q."/>
            <person name="Zhang S."/>
            <person name="Li H."/>
            <person name="Wu J."/>
            <person name="Wang P."/>
            <person name="Li P."/>
            <person name="Shi C."/>
            <person name="Zheng F."/>
            <person name="Jian J."/>
            <person name="Huang B."/>
            <person name="Shan D."/>
            <person name="Shi M."/>
            <person name="Fang C."/>
            <person name="Yue Y."/>
            <person name="Li F."/>
            <person name="Li D."/>
            <person name="Wei S."/>
            <person name="Han B."/>
            <person name="Jiang C."/>
            <person name="Yin Y."/>
            <person name="Xia T."/>
            <person name="Zhang Z."/>
            <person name="Bennetzen J.L."/>
            <person name="Zhao S."/>
            <person name="Wan X."/>
        </authorList>
    </citation>
    <scope>NUCLEOTIDE SEQUENCE [LARGE SCALE GENOMIC DNA]</scope>
    <source>
        <strain evidence="3">cv. Shuchazao</strain>
        <tissue evidence="2">Leaf</tissue>
    </source>
</reference>